<evidence type="ECO:0000313" key="1">
    <source>
        <dbReference type="EMBL" id="GAA3370470.1"/>
    </source>
</evidence>
<dbReference type="SUPFAM" id="SSF54427">
    <property type="entry name" value="NTF2-like"/>
    <property type="match status" value="1"/>
</dbReference>
<proteinExistence type="predicted"/>
<reference evidence="2" key="1">
    <citation type="journal article" date="2019" name="Int. J. Syst. Evol. Microbiol.">
        <title>The Global Catalogue of Microorganisms (GCM) 10K type strain sequencing project: providing services to taxonomists for standard genome sequencing and annotation.</title>
        <authorList>
            <consortium name="The Broad Institute Genomics Platform"/>
            <consortium name="The Broad Institute Genome Sequencing Center for Infectious Disease"/>
            <person name="Wu L."/>
            <person name="Ma J."/>
        </authorList>
    </citation>
    <scope>NUCLEOTIDE SEQUENCE [LARGE SCALE GENOMIC DNA]</scope>
    <source>
        <strain evidence="2">JCM 9651</strain>
    </source>
</reference>
<protein>
    <recommendedName>
        <fullName evidence="3">Lipoprotein</fullName>
    </recommendedName>
</protein>
<comment type="caution">
    <text evidence="1">The sequence shown here is derived from an EMBL/GenBank/DDBJ whole genome shotgun (WGS) entry which is preliminary data.</text>
</comment>
<dbReference type="Proteomes" id="UP001499990">
    <property type="component" value="Unassembled WGS sequence"/>
</dbReference>
<dbReference type="InterPro" id="IPR032710">
    <property type="entry name" value="NTF2-like_dom_sf"/>
</dbReference>
<gene>
    <name evidence="1" type="ORF">GCM10020367_17210</name>
</gene>
<dbReference type="EMBL" id="BAAAYL010000001">
    <property type="protein sequence ID" value="GAA3370470.1"/>
    <property type="molecule type" value="Genomic_DNA"/>
</dbReference>
<evidence type="ECO:0008006" key="3">
    <source>
        <dbReference type="Google" id="ProtNLM"/>
    </source>
</evidence>
<keyword evidence="2" id="KW-1185">Reference proteome</keyword>
<name>A0ABP6S888_9ACTN</name>
<dbReference type="Gene3D" id="3.10.450.50">
    <property type="match status" value="1"/>
</dbReference>
<organism evidence="1 2">
    <name type="scientific">Streptomyces sannanensis</name>
    <dbReference type="NCBI Taxonomy" id="285536"/>
    <lineage>
        <taxon>Bacteria</taxon>
        <taxon>Bacillati</taxon>
        <taxon>Actinomycetota</taxon>
        <taxon>Actinomycetes</taxon>
        <taxon>Kitasatosporales</taxon>
        <taxon>Streptomycetaceae</taxon>
        <taxon>Streptomyces</taxon>
    </lineage>
</organism>
<sequence length="412" mass="45030">MGENRWMAGQAQGTRRRTVVLGLAGLLLPTACGAPEPRDTASRDVQRVLDRRAGALLGRDEPGYLAALAPGAGLLRESERARFRNLTQVPLRSWEYRLTELRRDGDRATARAELRYRFEGYDSAPVTTSRAMELTRHDGRWYVVADRPDQGAAQQLWEQGPVTAVRGTRSLVLGTGQERQRLREIAATADRGVPAVDAAWPVRWSGRVVVLVPGSLDGMAALLGASSAGYRGIAAVTTGVSGAQGSAPADRVIINPEAYGAIGEFGQRVVLTHETAHVATRAHTSPATPMWLSEGFADWAAYRGTGRTPDRIAPELHRAVLRGELPAILPEDKEFGFAGDSERLARAYEGGWAACTMIAERWGEERLTAFYRAVGAGKDRESATKQAMHRELGVTPEEFTDDWRDYVRRSLS</sequence>
<evidence type="ECO:0000313" key="2">
    <source>
        <dbReference type="Proteomes" id="UP001499990"/>
    </source>
</evidence>
<accession>A0ABP6S888</accession>